<dbReference type="VEuPathDB" id="FungiDB:M747DRAFT_249463"/>
<feature type="region of interest" description="Disordered" evidence="1">
    <location>
        <begin position="187"/>
        <end position="206"/>
    </location>
</feature>
<dbReference type="Proteomes" id="UP000253845">
    <property type="component" value="Unassembled WGS sequence"/>
</dbReference>
<evidence type="ECO:0000313" key="3">
    <source>
        <dbReference type="Proteomes" id="UP000253845"/>
    </source>
</evidence>
<proteinExistence type="predicted"/>
<reference evidence="2 3" key="1">
    <citation type="submission" date="2018-07" db="EMBL/GenBank/DDBJ databases">
        <title>Section-level genome sequencing of Aspergillus section Nigri to investigate inter- and intra-species variation.</title>
        <authorList>
            <consortium name="DOE Joint Genome Institute"/>
            <person name="Vesth T.C."/>
            <person name="Nybo J.L."/>
            <person name="Theobald S."/>
            <person name="Frisvad J.C."/>
            <person name="Larsen T.O."/>
            <person name="Nielsen K.F."/>
            <person name="Hoof J.B."/>
            <person name="Brandl J."/>
            <person name="Salamov A."/>
            <person name="Riley R."/>
            <person name="Gladden J.M."/>
            <person name="Phatale P."/>
            <person name="Nielsen M.T."/>
            <person name="Lyhne E.K."/>
            <person name="Kogle M.E."/>
            <person name="Strasser K."/>
            <person name="McDonnell E."/>
            <person name="Barry K."/>
            <person name="Clum A."/>
            <person name="Chen C."/>
            <person name="Nolan M."/>
            <person name="Sandor L."/>
            <person name="Kuo A."/>
            <person name="Lipzen A."/>
            <person name="Hainaut M."/>
            <person name="Drula E."/>
            <person name="Tsang A."/>
            <person name="Magnuson J.K."/>
            <person name="Henrissat B."/>
            <person name="Wiebenga A."/>
            <person name="Simmons B.A."/>
            <person name="Makela M.R."/>
            <person name="De vries R.P."/>
            <person name="Grigoriev I.V."/>
            <person name="Mortensen U.H."/>
            <person name="Baker S.E."/>
            <person name="Andersen M.R."/>
        </authorList>
    </citation>
    <scope>NUCLEOTIDE SEQUENCE [LARGE SCALE GENOMIC DNA]</scope>
    <source>
        <strain evidence="2 3">ATCC 13496</strain>
    </source>
</reference>
<organism evidence="2 3">
    <name type="scientific">Aspergillus niger ATCC 13496</name>
    <dbReference type="NCBI Taxonomy" id="1353008"/>
    <lineage>
        <taxon>Eukaryota</taxon>
        <taxon>Fungi</taxon>
        <taxon>Dikarya</taxon>
        <taxon>Ascomycota</taxon>
        <taxon>Pezizomycotina</taxon>
        <taxon>Eurotiomycetes</taxon>
        <taxon>Eurotiomycetidae</taxon>
        <taxon>Eurotiales</taxon>
        <taxon>Aspergillaceae</taxon>
        <taxon>Aspergillus</taxon>
        <taxon>Aspergillus subgen. Circumdati</taxon>
    </lineage>
</organism>
<accession>A0A370BJ89</accession>
<evidence type="ECO:0000256" key="1">
    <source>
        <dbReference type="SAM" id="MobiDB-lite"/>
    </source>
</evidence>
<feature type="region of interest" description="Disordered" evidence="1">
    <location>
        <begin position="110"/>
        <end position="171"/>
    </location>
</feature>
<feature type="region of interest" description="Disordered" evidence="1">
    <location>
        <begin position="1"/>
        <end position="68"/>
    </location>
</feature>
<feature type="compositionally biased region" description="Basic and acidic residues" evidence="1">
    <location>
        <begin position="35"/>
        <end position="68"/>
    </location>
</feature>
<gene>
    <name evidence="2" type="ORF">M747DRAFT_249463</name>
</gene>
<feature type="compositionally biased region" description="Basic and acidic residues" evidence="1">
    <location>
        <begin position="110"/>
        <end position="126"/>
    </location>
</feature>
<feature type="compositionally biased region" description="Low complexity" evidence="1">
    <location>
        <begin position="196"/>
        <end position="206"/>
    </location>
</feature>
<dbReference type="EMBL" id="KZ851965">
    <property type="protein sequence ID" value="RDH14498.1"/>
    <property type="molecule type" value="Genomic_DNA"/>
</dbReference>
<dbReference type="AlphaFoldDB" id="A0A370BJ89"/>
<protein>
    <submittedName>
        <fullName evidence="2">Uncharacterized protein</fullName>
    </submittedName>
</protein>
<evidence type="ECO:0000313" key="2">
    <source>
        <dbReference type="EMBL" id="RDH14498.1"/>
    </source>
</evidence>
<name>A0A370BJ89_ASPNG</name>
<sequence length="311" mass="34054">MTEDTQGQTGVLRRPQMGGGRKIACSHVVRQVPVTKREANKKSPDRRGKKTEFNERKGLGGKQQVREDEIRRMSVGAQMLVNPQSARAKPRWLPEARNQVLVPGVRAERDWGGRSDEEDTVKKERWSAVQGQPRTQRAVGGGVNGRVKGKRDRRAAALSSAPETETEKVGGGARILKYERSRCARPSSAANSIGHASPNYSSSSHSAAADWSRDDAFYEIRVVIGCNQPWTVDPGSGYQKFPLSETSKTTREAFHNLPNLGGITIGTEPPSSHFIDKMHRDDTGSESEVHHGFGVKPVELDAEPGCGGHQT</sequence>